<organism evidence="8 9">
    <name type="scientific">miscellaneous Crenarchaeota group-15 archaeon DG-45</name>
    <dbReference type="NCBI Taxonomy" id="1685127"/>
    <lineage>
        <taxon>Archaea</taxon>
        <taxon>Candidatus Bathyarchaeota</taxon>
        <taxon>MCG-15</taxon>
    </lineage>
</organism>
<feature type="transmembrane region" description="Helical" evidence="7">
    <location>
        <begin position="12"/>
        <end position="35"/>
    </location>
</feature>
<evidence type="ECO:0000313" key="8">
    <source>
        <dbReference type="EMBL" id="KON29853.1"/>
    </source>
</evidence>
<evidence type="ECO:0000256" key="3">
    <source>
        <dbReference type="ARBA" id="ARBA00022475"/>
    </source>
</evidence>
<evidence type="ECO:0000256" key="6">
    <source>
        <dbReference type="ARBA" id="ARBA00023136"/>
    </source>
</evidence>
<evidence type="ECO:0000313" key="9">
    <source>
        <dbReference type="Proteomes" id="UP000037210"/>
    </source>
</evidence>
<evidence type="ECO:0008006" key="10">
    <source>
        <dbReference type="Google" id="ProtNLM"/>
    </source>
</evidence>
<dbReference type="InterPro" id="IPR005524">
    <property type="entry name" value="DUF318"/>
</dbReference>
<feature type="transmembrane region" description="Helical" evidence="7">
    <location>
        <begin position="255"/>
        <end position="274"/>
    </location>
</feature>
<evidence type="ECO:0000256" key="7">
    <source>
        <dbReference type="SAM" id="Phobius"/>
    </source>
</evidence>
<evidence type="ECO:0000256" key="2">
    <source>
        <dbReference type="ARBA" id="ARBA00006386"/>
    </source>
</evidence>
<dbReference type="EMBL" id="LFWZ01000049">
    <property type="protein sequence ID" value="KON29853.1"/>
    <property type="molecule type" value="Genomic_DNA"/>
</dbReference>
<dbReference type="PANTHER" id="PTHR43299">
    <property type="entry name" value="UPF0718 PROTEIN YRAQ"/>
    <property type="match status" value="1"/>
</dbReference>
<sequence>MEWLEARRAVKTALMLGVIVFFVVMMARAIIGSYTLTPQSTAEDLKGLPLWKIPIVYLLDYAGHGWLCLGFAFTIAGVFSEFLPQSFMLRFMSSGKKISYLVATVLAPVFCVCSCTMVPIFTGLLYAGAGIGPALTFLLVAPANNILADIITIQVLGWRIAVADMIAAGIAAVAIGYFVSKTPWGREFESRFTRNPGNPAQATAVELVKQPLDERLWNALKFGGYLAKRILPAFFIGLVAVSYVQAFFPEELVKAYLTGPFGVIVAALLGGPLYTPTLIEVALGKALVNLGMAPGATVAWLMGQPYDIPNSMSTYRIVGWKIVITYGVLSFITAVLSGLIYGIFVGTF</sequence>
<name>A0A0M0BMS5_9ARCH</name>
<dbReference type="Pfam" id="PF03773">
    <property type="entry name" value="ArsP_1"/>
    <property type="match status" value="1"/>
</dbReference>
<feature type="transmembrane region" description="Helical" evidence="7">
    <location>
        <begin position="100"/>
        <end position="121"/>
    </location>
</feature>
<feature type="transmembrane region" description="Helical" evidence="7">
    <location>
        <begin position="160"/>
        <end position="179"/>
    </location>
</feature>
<keyword evidence="4 7" id="KW-0812">Transmembrane</keyword>
<gene>
    <name evidence="8" type="ORF">AC482_05355</name>
</gene>
<reference evidence="8 9" key="1">
    <citation type="submission" date="2015-06" db="EMBL/GenBank/DDBJ databases">
        <title>New insights into the roles of widespread benthic archaea in carbon and nitrogen cycling.</title>
        <authorList>
            <person name="Lazar C.S."/>
            <person name="Baker B.J."/>
            <person name="Seitz K.W."/>
            <person name="Hyde A.S."/>
            <person name="Dick G.J."/>
            <person name="Hinrichs K.-U."/>
            <person name="Teske A.P."/>
        </authorList>
    </citation>
    <scope>NUCLEOTIDE SEQUENCE [LARGE SCALE GENOMIC DNA]</scope>
    <source>
        <strain evidence="8">DG-45</strain>
    </source>
</reference>
<proteinExistence type="inferred from homology"/>
<comment type="caution">
    <text evidence="8">The sequence shown here is derived from an EMBL/GenBank/DDBJ whole genome shotgun (WGS) entry which is preliminary data.</text>
</comment>
<feature type="transmembrane region" description="Helical" evidence="7">
    <location>
        <begin position="127"/>
        <end position="148"/>
    </location>
</feature>
<dbReference type="AlphaFoldDB" id="A0A0M0BMS5"/>
<dbReference type="PANTHER" id="PTHR43299:SF1">
    <property type="entry name" value="UPF0718 PROTEIN YRAQ"/>
    <property type="match status" value="1"/>
</dbReference>
<dbReference type="GO" id="GO:0005886">
    <property type="term" value="C:plasma membrane"/>
    <property type="evidence" value="ECO:0007669"/>
    <property type="project" value="UniProtKB-SubCell"/>
</dbReference>
<feature type="transmembrane region" description="Helical" evidence="7">
    <location>
        <begin position="230"/>
        <end position="248"/>
    </location>
</feature>
<keyword evidence="6 7" id="KW-0472">Membrane</keyword>
<protein>
    <recommendedName>
        <fullName evidence="10">Permease</fullName>
    </recommendedName>
</protein>
<dbReference type="Proteomes" id="UP000037210">
    <property type="component" value="Unassembled WGS sequence"/>
</dbReference>
<feature type="transmembrane region" description="Helical" evidence="7">
    <location>
        <begin position="55"/>
        <end position="79"/>
    </location>
</feature>
<keyword evidence="5 7" id="KW-1133">Transmembrane helix</keyword>
<comment type="similarity">
    <text evidence="2">Belongs to the UPF0718 family.</text>
</comment>
<evidence type="ECO:0000256" key="1">
    <source>
        <dbReference type="ARBA" id="ARBA00004651"/>
    </source>
</evidence>
<feature type="transmembrane region" description="Helical" evidence="7">
    <location>
        <begin position="286"/>
        <end position="303"/>
    </location>
</feature>
<feature type="transmembrane region" description="Helical" evidence="7">
    <location>
        <begin position="323"/>
        <end position="344"/>
    </location>
</feature>
<accession>A0A0M0BMS5</accession>
<keyword evidence="3" id="KW-1003">Cell membrane</keyword>
<evidence type="ECO:0000256" key="5">
    <source>
        <dbReference type="ARBA" id="ARBA00022989"/>
    </source>
</evidence>
<comment type="subcellular location">
    <subcellularLocation>
        <location evidence="1">Cell membrane</location>
        <topology evidence="1">Multi-pass membrane protein</topology>
    </subcellularLocation>
</comment>
<evidence type="ECO:0000256" key="4">
    <source>
        <dbReference type="ARBA" id="ARBA00022692"/>
    </source>
</evidence>